<dbReference type="STRING" id="1618387.UW44_C0007G0038"/>
<reference evidence="1 2" key="1">
    <citation type="journal article" date="2015" name="Nature">
        <title>rRNA introns, odd ribosomes, and small enigmatic genomes across a large radiation of phyla.</title>
        <authorList>
            <person name="Brown C.T."/>
            <person name="Hug L.A."/>
            <person name="Thomas B.C."/>
            <person name="Sharon I."/>
            <person name="Castelle C.J."/>
            <person name="Singh A."/>
            <person name="Wilkins M.J."/>
            <person name="Williams K.H."/>
            <person name="Banfield J.F."/>
        </authorList>
    </citation>
    <scope>NUCLEOTIDE SEQUENCE [LARGE SCALE GENOMIC DNA]</scope>
</reference>
<protein>
    <submittedName>
        <fullName evidence="1">Uncharacterized protein</fullName>
    </submittedName>
</protein>
<evidence type="ECO:0000313" key="1">
    <source>
        <dbReference type="EMBL" id="KKT51863.1"/>
    </source>
</evidence>
<feature type="non-terminal residue" evidence="1">
    <location>
        <position position="39"/>
    </location>
</feature>
<evidence type="ECO:0000313" key="2">
    <source>
        <dbReference type="Proteomes" id="UP000034006"/>
    </source>
</evidence>
<name>A0A0G1HZ56_9BACT</name>
<sequence length="39" mass="4923">MVSYDFKEIEKRWADKYEEFDGYKGVDFENDREKFYMLT</sequence>
<proteinExistence type="predicted"/>
<dbReference type="EMBL" id="LCIH01000007">
    <property type="protein sequence ID" value="KKT51863.1"/>
    <property type="molecule type" value="Genomic_DNA"/>
</dbReference>
<dbReference type="Proteomes" id="UP000034006">
    <property type="component" value="Unassembled WGS sequence"/>
</dbReference>
<accession>A0A0G1HZ56</accession>
<comment type="caution">
    <text evidence="1">The sequence shown here is derived from an EMBL/GenBank/DDBJ whole genome shotgun (WGS) entry which is preliminary data.</text>
</comment>
<gene>
    <name evidence="1" type="ORF">UW44_C0007G0038</name>
</gene>
<organism evidence="1 2">
    <name type="scientific">Candidatus Collierbacteria bacterium GW2011_GWB2_44_22</name>
    <dbReference type="NCBI Taxonomy" id="1618387"/>
    <lineage>
        <taxon>Bacteria</taxon>
        <taxon>Candidatus Collieribacteriota</taxon>
    </lineage>
</organism>
<dbReference type="AlphaFoldDB" id="A0A0G1HZ56"/>